<evidence type="ECO:0000313" key="3">
    <source>
        <dbReference type="Proteomes" id="UP000319204"/>
    </source>
</evidence>
<reference evidence="2" key="1">
    <citation type="submission" date="2019-10" db="EMBL/GenBank/DDBJ databases">
        <title>Muricauda hadale sp. nov., a piezophilic bacterium isolated from hadopelagic water of the Mariana Trench.</title>
        <authorList>
            <person name="Wei Y."/>
        </authorList>
    </citation>
    <scope>NUCLEOTIDE SEQUENCE [LARGE SCALE GENOMIC DNA]</scope>
    <source>
        <strain evidence="2">MT-229</strain>
    </source>
</reference>
<feature type="signal peptide" evidence="1">
    <location>
        <begin position="1"/>
        <end position="27"/>
    </location>
</feature>
<dbReference type="EMBL" id="VNIK02000010">
    <property type="protein sequence ID" value="KAB5486046.1"/>
    <property type="molecule type" value="Genomic_DNA"/>
</dbReference>
<gene>
    <name evidence="2" type="ORF">FOT42_013685</name>
</gene>
<dbReference type="OrthoDB" id="1191352at2"/>
<protein>
    <submittedName>
        <fullName evidence="2">Uncharacterized protein</fullName>
    </submittedName>
</protein>
<dbReference type="AlphaFoldDB" id="A0A5N5IRZ5"/>
<comment type="caution">
    <text evidence="2">The sequence shown here is derived from an EMBL/GenBank/DDBJ whole genome shotgun (WGS) entry which is preliminary data.</text>
</comment>
<accession>A0A5N5IRZ5</accession>
<keyword evidence="3" id="KW-1185">Reference proteome</keyword>
<evidence type="ECO:0000313" key="2">
    <source>
        <dbReference type="EMBL" id="KAB5486046.1"/>
    </source>
</evidence>
<sequence>MKTTKRSTLLKKAFLAVATLSFGVASAQQTSGDVAKATDIDPGTTTTGGAVRVIDNRGTIKYLQTQNGLTLLSNTTNNVTTTTWQLGGTLTDDTFIDVDGNVFGLDGIELITTEVPSTDATTGSDHGTGTGYTILVRDEATGAVKKLLTSDLSLIQSGHESFTATAGQTAFALTGSPTLPSFSQVWVYRNGAKLVASVDYTVAGSTVTLVPGGSAPNDWAVYAGDIIEVQFVR</sequence>
<proteinExistence type="predicted"/>
<dbReference type="RefSeq" id="WP_151891101.1">
    <property type="nucleotide sequence ID" value="NZ_VNIK02000010.1"/>
</dbReference>
<evidence type="ECO:0000256" key="1">
    <source>
        <dbReference type="SAM" id="SignalP"/>
    </source>
</evidence>
<organism evidence="2 3">
    <name type="scientific">Flagellimonas hadalis</name>
    <dbReference type="NCBI Taxonomy" id="2597517"/>
    <lineage>
        <taxon>Bacteria</taxon>
        <taxon>Pseudomonadati</taxon>
        <taxon>Bacteroidota</taxon>
        <taxon>Flavobacteriia</taxon>
        <taxon>Flavobacteriales</taxon>
        <taxon>Flavobacteriaceae</taxon>
        <taxon>Flagellimonas</taxon>
    </lineage>
</organism>
<name>A0A5N5IRZ5_9FLAO</name>
<feature type="chain" id="PRO_5024343683" evidence="1">
    <location>
        <begin position="28"/>
        <end position="233"/>
    </location>
</feature>
<dbReference type="Proteomes" id="UP000319204">
    <property type="component" value="Unassembled WGS sequence"/>
</dbReference>
<keyword evidence="1" id="KW-0732">Signal</keyword>